<evidence type="ECO:0000313" key="1">
    <source>
        <dbReference type="Ensembl" id="ENSNFUP00015046372.1"/>
    </source>
</evidence>
<accession>A0A8C6PMR1</accession>
<dbReference type="Proteomes" id="UP000694548">
    <property type="component" value="Chromosome sgr15"/>
</dbReference>
<proteinExistence type="predicted"/>
<protein>
    <submittedName>
        <fullName evidence="1">Uncharacterized protein</fullName>
    </submittedName>
</protein>
<dbReference type="AlphaFoldDB" id="A0A8C6PMR1"/>
<sequence length="106" mass="11934">MCLFQLITRVQLWRGKLLVKGVSLGTPPKNLFGGKIATCYLCSLQTFGRIRKQKLHLRICVHIGPHGGSTIASLHEGCRFNINNNNDNNAFYLKVPFKGHKDTLQQ</sequence>
<dbReference type="Ensembl" id="ENSNFUT00015048401.1">
    <property type="protein sequence ID" value="ENSNFUP00015046372.1"/>
    <property type="gene ID" value="ENSNFUG00015021995.1"/>
</dbReference>
<evidence type="ECO:0000313" key="2">
    <source>
        <dbReference type="Proteomes" id="UP000694548"/>
    </source>
</evidence>
<reference evidence="1" key="1">
    <citation type="submission" date="2014-08" db="EMBL/GenBank/DDBJ databases">
        <authorList>
            <person name="Senf B."/>
            <person name="Petzold A."/>
            <person name="Downie B.R."/>
            <person name="Koch P."/>
            <person name="Platzer M."/>
        </authorList>
    </citation>
    <scope>NUCLEOTIDE SEQUENCE [LARGE SCALE GENOMIC DNA]</scope>
    <source>
        <strain evidence="1">GRZ</strain>
    </source>
</reference>
<reference evidence="1" key="2">
    <citation type="submission" date="2025-08" db="UniProtKB">
        <authorList>
            <consortium name="Ensembl"/>
        </authorList>
    </citation>
    <scope>IDENTIFICATION</scope>
</reference>
<organism evidence="1 2">
    <name type="scientific">Nothobranchius furzeri</name>
    <name type="common">Turquoise killifish</name>
    <dbReference type="NCBI Taxonomy" id="105023"/>
    <lineage>
        <taxon>Eukaryota</taxon>
        <taxon>Metazoa</taxon>
        <taxon>Chordata</taxon>
        <taxon>Craniata</taxon>
        <taxon>Vertebrata</taxon>
        <taxon>Euteleostomi</taxon>
        <taxon>Actinopterygii</taxon>
        <taxon>Neopterygii</taxon>
        <taxon>Teleostei</taxon>
        <taxon>Neoteleostei</taxon>
        <taxon>Acanthomorphata</taxon>
        <taxon>Ovalentaria</taxon>
        <taxon>Atherinomorphae</taxon>
        <taxon>Cyprinodontiformes</taxon>
        <taxon>Nothobranchiidae</taxon>
        <taxon>Nothobranchius</taxon>
    </lineage>
</organism>
<reference evidence="1" key="3">
    <citation type="submission" date="2025-09" db="UniProtKB">
        <authorList>
            <consortium name="Ensembl"/>
        </authorList>
    </citation>
    <scope>IDENTIFICATION</scope>
</reference>
<keyword evidence="2" id="KW-1185">Reference proteome</keyword>
<name>A0A8C6PMR1_NOTFU</name>